<keyword evidence="2" id="KW-1133">Transmembrane helix</keyword>
<dbReference type="PANTHER" id="PTHR43318">
    <property type="entry name" value="UDP-N-ACETYLGLUCOSAMINE 4,6-DEHYDRATASE"/>
    <property type="match status" value="1"/>
</dbReference>
<dbReference type="OrthoDB" id="9803111at2"/>
<dbReference type="PANTHER" id="PTHR43318:SF1">
    <property type="entry name" value="POLYSACCHARIDE BIOSYNTHESIS PROTEIN EPSC-RELATED"/>
    <property type="match status" value="1"/>
</dbReference>
<feature type="transmembrane region" description="Helical" evidence="2">
    <location>
        <begin position="83"/>
        <end position="108"/>
    </location>
</feature>
<keyword evidence="5" id="KW-1185">Reference proteome</keyword>
<protein>
    <submittedName>
        <fullName evidence="4">Polysaccharide biosynthesis protein</fullName>
    </submittedName>
</protein>
<dbReference type="InterPro" id="IPR036291">
    <property type="entry name" value="NAD(P)-bd_dom_sf"/>
</dbReference>
<dbReference type="Gene3D" id="3.40.50.720">
    <property type="entry name" value="NAD(P)-binding Rossmann-like Domain"/>
    <property type="match status" value="2"/>
</dbReference>
<comment type="similarity">
    <text evidence="1">Belongs to the polysaccharide synthase family.</text>
</comment>
<evidence type="ECO:0000313" key="4">
    <source>
        <dbReference type="EMBL" id="RPJ67855.1"/>
    </source>
</evidence>
<evidence type="ECO:0000256" key="2">
    <source>
        <dbReference type="SAM" id="Phobius"/>
    </source>
</evidence>
<sequence length="620" mass="67993">MRLLNALFSWPQWAKVGVQYVWDAGVICFSFLFAYMVRVGLSAYPVGQAELVLLLGISVFTLTALQLLGHYRQILRYLAPRSFLPLAVSLIVSVTLLYIAGAGGAVFMPMSVPILFLAFAGIGMGGPRLLIMLTTQWEKYGQKEKCLIFGAEHAGRSLAMALNQGFELQPVAFVDAKQKYLGSSVMGLPVVDKAQIPKLVTKYNISKILLAVNNTSAKRRKELLAELEPFALELLTVPDVTEVASGKRKISELREVKIEELLGREPVPPIADLLSQNIAGKHVMVTGAGGSIGSELCRQIARGKPASLTLYELSEFNLYQIEHELKGQYPNLVLHPVLASIQDNDVLRSTIECFNIQTIYHAAAYKHVPMVEHNITAGIRNNIFGTANTALVAAEYQVEKFVLVSTDKAVRPTNIMGATKRFAELFVQGLAELNSETEFAIVRFGNVLGSSGSVVPVFDRQIRQGGPITVTHPDIIRYFMTIPEAAQLVIQAGAMGSDGEVFVLDMGPPVKITDLAVKMAHLMGLTVKRGKDDEGDIELVFSGLRPGEKLYEELLIDDAETQTAHPRIMGANEVRIPFSDVVMLMDRINYALTQNNESEARDLLLEAPLAYAPTEHKLAS</sequence>
<dbReference type="InterPro" id="IPR029063">
    <property type="entry name" value="SAM-dependent_MTases_sf"/>
</dbReference>
<dbReference type="SUPFAM" id="SSF53335">
    <property type="entry name" value="S-adenosyl-L-methionine-dependent methyltransferases"/>
    <property type="match status" value="1"/>
</dbReference>
<comment type="caution">
    <text evidence="4">The sequence shown here is derived from an EMBL/GenBank/DDBJ whole genome shotgun (WGS) entry which is preliminary data.</text>
</comment>
<dbReference type="Proteomes" id="UP000275281">
    <property type="component" value="Unassembled WGS sequence"/>
</dbReference>
<dbReference type="AlphaFoldDB" id="A0A3N5YE24"/>
<name>A0A3N5YE24_9ALTE</name>
<dbReference type="Pfam" id="PF02719">
    <property type="entry name" value="Polysacc_synt_2"/>
    <property type="match status" value="1"/>
</dbReference>
<keyword evidence="2" id="KW-0812">Transmembrane</keyword>
<feature type="transmembrane region" description="Helical" evidence="2">
    <location>
        <begin position="51"/>
        <end position="71"/>
    </location>
</feature>
<dbReference type="InterPro" id="IPR051203">
    <property type="entry name" value="Polysaccharide_Synthase-Rel"/>
</dbReference>
<dbReference type="EMBL" id="RPOK01000001">
    <property type="protein sequence ID" value="RPJ67855.1"/>
    <property type="molecule type" value="Genomic_DNA"/>
</dbReference>
<evidence type="ECO:0000256" key="1">
    <source>
        <dbReference type="ARBA" id="ARBA00007430"/>
    </source>
</evidence>
<keyword evidence="2" id="KW-0472">Membrane</keyword>
<evidence type="ECO:0000259" key="3">
    <source>
        <dbReference type="Pfam" id="PF02719"/>
    </source>
</evidence>
<dbReference type="CDD" id="cd05237">
    <property type="entry name" value="UDP_invert_4-6DH_SDR_e"/>
    <property type="match status" value="1"/>
</dbReference>
<dbReference type="SUPFAM" id="SSF51735">
    <property type="entry name" value="NAD(P)-binding Rossmann-fold domains"/>
    <property type="match status" value="1"/>
</dbReference>
<organism evidence="4 5">
    <name type="scientific">Alteromonas sediminis</name>
    <dbReference type="NCBI Taxonomy" id="2259342"/>
    <lineage>
        <taxon>Bacteria</taxon>
        <taxon>Pseudomonadati</taxon>
        <taxon>Pseudomonadota</taxon>
        <taxon>Gammaproteobacteria</taxon>
        <taxon>Alteromonadales</taxon>
        <taxon>Alteromonadaceae</taxon>
        <taxon>Alteromonas/Salinimonas group</taxon>
        <taxon>Alteromonas</taxon>
    </lineage>
</organism>
<accession>A0A3N5YE24</accession>
<gene>
    <name evidence="4" type="ORF">DRW07_00100</name>
</gene>
<proteinExistence type="inferred from homology"/>
<dbReference type="RefSeq" id="WP_124025858.1">
    <property type="nucleotide sequence ID" value="NZ_JBHRSN010000005.1"/>
</dbReference>
<feature type="transmembrane region" description="Helical" evidence="2">
    <location>
        <begin position="20"/>
        <end position="39"/>
    </location>
</feature>
<reference evidence="4 5" key="1">
    <citation type="submission" date="2018-11" db="EMBL/GenBank/DDBJ databases">
        <authorList>
            <person name="Ye M.-Q."/>
            <person name="Du Z.-J."/>
        </authorList>
    </citation>
    <scope>NUCLEOTIDE SEQUENCE [LARGE SCALE GENOMIC DNA]</scope>
    <source>
        <strain evidence="4 5">U0105</strain>
    </source>
</reference>
<feature type="transmembrane region" description="Helical" evidence="2">
    <location>
        <begin position="114"/>
        <end position="133"/>
    </location>
</feature>
<feature type="domain" description="Polysaccharide biosynthesis protein CapD-like" evidence="3">
    <location>
        <begin position="283"/>
        <end position="571"/>
    </location>
</feature>
<evidence type="ECO:0000313" key="5">
    <source>
        <dbReference type="Proteomes" id="UP000275281"/>
    </source>
</evidence>
<dbReference type="InterPro" id="IPR003869">
    <property type="entry name" value="Polysac_CapD-like"/>
</dbReference>